<evidence type="ECO:0000256" key="7">
    <source>
        <dbReference type="ARBA" id="ARBA00022801"/>
    </source>
</evidence>
<protein>
    <submittedName>
        <fullName evidence="16">ATRX_1 protein</fullName>
    </submittedName>
</protein>
<keyword evidence="5" id="KW-0227">DNA damage</keyword>
<feature type="compositionally biased region" description="Basic and acidic residues" evidence="14">
    <location>
        <begin position="771"/>
        <end position="780"/>
    </location>
</feature>
<feature type="region of interest" description="Disordered" evidence="14">
    <location>
        <begin position="435"/>
        <end position="463"/>
    </location>
</feature>
<dbReference type="InterPro" id="IPR013083">
    <property type="entry name" value="Znf_RING/FYVE/PHD"/>
</dbReference>
<evidence type="ECO:0000256" key="11">
    <source>
        <dbReference type="ARBA" id="ARBA00023204"/>
    </source>
</evidence>
<dbReference type="InterPro" id="IPR025766">
    <property type="entry name" value="ADD"/>
</dbReference>
<comment type="similarity">
    <text evidence="2">Belongs to the SNF2/RAD54 helicase family.</text>
</comment>
<evidence type="ECO:0000256" key="2">
    <source>
        <dbReference type="ARBA" id="ARBA00007025"/>
    </source>
</evidence>
<feature type="compositionally biased region" description="Basic and acidic residues" evidence="14">
    <location>
        <begin position="832"/>
        <end position="856"/>
    </location>
</feature>
<proteinExistence type="inferred from homology"/>
<feature type="compositionally biased region" description="Basic and acidic residues" evidence="14">
    <location>
        <begin position="864"/>
        <end position="879"/>
    </location>
</feature>
<feature type="compositionally biased region" description="Acidic residues" evidence="14">
    <location>
        <begin position="814"/>
        <end position="829"/>
    </location>
</feature>
<dbReference type="AlphaFoldDB" id="A0A0C9RMJ5"/>
<keyword evidence="8" id="KW-0862">Zinc</keyword>
<dbReference type="InterPro" id="IPR052131">
    <property type="entry name" value="ATRX_domain-containing"/>
</dbReference>
<dbReference type="GO" id="GO:0031297">
    <property type="term" value="P:replication fork processing"/>
    <property type="evidence" value="ECO:0007669"/>
    <property type="project" value="TreeGrafter"/>
</dbReference>
<feature type="domain" description="PHD-type" evidence="15">
    <location>
        <begin position="51"/>
        <end position="189"/>
    </location>
</feature>
<name>A0A0C9RMJ5_9HYME</name>
<dbReference type="PANTHER" id="PTHR46357">
    <property type="entry name" value="TRANSCRIPTIONAL REGULATOR ATRX"/>
    <property type="match status" value="1"/>
</dbReference>
<dbReference type="GO" id="GO:0010468">
    <property type="term" value="P:regulation of gene expression"/>
    <property type="evidence" value="ECO:0007669"/>
    <property type="project" value="UniProtKB-ARBA"/>
</dbReference>
<dbReference type="GO" id="GO:0005634">
    <property type="term" value="C:nucleus"/>
    <property type="evidence" value="ECO:0007669"/>
    <property type="project" value="UniProtKB-SubCell"/>
</dbReference>
<dbReference type="InterPro" id="IPR011011">
    <property type="entry name" value="Znf_FYVE_PHD"/>
</dbReference>
<dbReference type="GO" id="GO:0005524">
    <property type="term" value="F:ATP binding"/>
    <property type="evidence" value="ECO:0007669"/>
    <property type="project" value="UniProtKB-KW"/>
</dbReference>
<dbReference type="SUPFAM" id="SSF57903">
    <property type="entry name" value="FYVE/PHD zinc finger"/>
    <property type="match status" value="1"/>
</dbReference>
<keyword evidence="11" id="KW-0234">DNA repair</keyword>
<organism evidence="16">
    <name type="scientific">Fopius arisanus</name>
    <dbReference type="NCBI Taxonomy" id="64838"/>
    <lineage>
        <taxon>Eukaryota</taxon>
        <taxon>Metazoa</taxon>
        <taxon>Ecdysozoa</taxon>
        <taxon>Arthropoda</taxon>
        <taxon>Hexapoda</taxon>
        <taxon>Insecta</taxon>
        <taxon>Pterygota</taxon>
        <taxon>Neoptera</taxon>
        <taxon>Endopterygota</taxon>
        <taxon>Hymenoptera</taxon>
        <taxon>Apocrita</taxon>
        <taxon>Ichneumonoidea</taxon>
        <taxon>Braconidae</taxon>
        <taxon>Opiinae</taxon>
        <taxon>Fopius</taxon>
    </lineage>
</organism>
<keyword evidence="6" id="KW-0863">Zinc-finger</keyword>
<feature type="compositionally biased region" description="Basic and acidic residues" evidence="14">
    <location>
        <begin position="439"/>
        <end position="450"/>
    </location>
</feature>
<dbReference type="GO" id="GO:0006281">
    <property type="term" value="P:DNA repair"/>
    <property type="evidence" value="ECO:0007669"/>
    <property type="project" value="UniProtKB-KW"/>
</dbReference>
<keyword evidence="4" id="KW-0547">Nucleotide-binding</keyword>
<dbReference type="CDD" id="cd11726">
    <property type="entry name" value="ADDz_ATRX"/>
    <property type="match status" value="1"/>
</dbReference>
<dbReference type="InterPro" id="IPR041430">
    <property type="entry name" value="ADD_ATRX"/>
</dbReference>
<dbReference type="GO" id="GO:0005721">
    <property type="term" value="C:pericentric heterochromatin"/>
    <property type="evidence" value="ECO:0007669"/>
    <property type="project" value="TreeGrafter"/>
</dbReference>
<evidence type="ECO:0000256" key="8">
    <source>
        <dbReference type="ARBA" id="ARBA00022833"/>
    </source>
</evidence>
<reference evidence="16" key="1">
    <citation type="submission" date="2015-01" db="EMBL/GenBank/DDBJ databases">
        <title>Transcriptome Assembly of Fopius arisanus.</title>
        <authorList>
            <person name="Geib S."/>
        </authorList>
    </citation>
    <scope>NUCLEOTIDE SEQUENCE</scope>
</reference>
<evidence type="ECO:0000256" key="13">
    <source>
        <dbReference type="ARBA" id="ARBA00047995"/>
    </source>
</evidence>
<dbReference type="Gene3D" id="3.30.40.10">
    <property type="entry name" value="Zinc/RING finger domain, C3HC4 (zinc finger)"/>
    <property type="match status" value="1"/>
</dbReference>
<dbReference type="GO" id="GO:0008270">
    <property type="term" value="F:zinc ion binding"/>
    <property type="evidence" value="ECO:0007669"/>
    <property type="project" value="UniProtKB-KW"/>
</dbReference>
<dbReference type="GO" id="GO:0003678">
    <property type="term" value="F:DNA helicase activity"/>
    <property type="evidence" value="ECO:0007669"/>
    <property type="project" value="UniProtKB-EC"/>
</dbReference>
<evidence type="ECO:0000256" key="5">
    <source>
        <dbReference type="ARBA" id="ARBA00022763"/>
    </source>
</evidence>
<keyword evidence="10" id="KW-0238">DNA-binding</keyword>
<feature type="compositionally biased region" description="Acidic residues" evidence="14">
    <location>
        <begin position="742"/>
        <end position="757"/>
    </location>
</feature>
<keyword evidence="7" id="KW-0378">Hydrolase</keyword>
<comment type="subcellular location">
    <subcellularLocation>
        <location evidence="1">Nucleus</location>
    </subcellularLocation>
</comment>
<evidence type="ECO:0000256" key="6">
    <source>
        <dbReference type="ARBA" id="ARBA00022771"/>
    </source>
</evidence>
<dbReference type="PROSITE" id="PS51533">
    <property type="entry name" value="ADD"/>
    <property type="match status" value="1"/>
</dbReference>
<sequence>MDIASLLEVQVNEEPLSEGLPGESKDEPKVLRASEFVSPEEKHFRKLLFGQDLAKVRFRRLHCTSCDTHIGSAPAEAYNMQEHPILKVLLCAACREFYGDGTFEQGDDATDMFCRWCANGGNLYCCSYCSNTFCQKCIRINFDADVRKQIEADEKWKCFVCYPAPLYSHRAVCWALLQHVKTLSRILTADRVMTPKEILAKMELDDAQCCPGRKAKRKRKASVSSSDNESVTSKTSRTSSRTRKRSIKRRRATSGDSNDTPNGTRYIPIAPKKSDDDDITHLLNPEQTMVEGDGETLILPGNPRIPSLKPISTSALVRSPLTRGPRVIPIRPLRRIESLPPGATPQLITRLPGFRTAAPMVTIPTRPVLMSTTPGASGGIRRSFPILRADKNDSKQQTKAPPSVIDLESDSDDNFIGESSSVQNYQDNLSNQIDQTGQIKDKNQTSKSEESEGASGHLETPDVTYPRLTVRRFDQTISNPMKAVDEILKKLRKRLRHEMSSFNSSEGNDVNSAKTKLKIINRNISKIVSELAVFNNTMVRQYKPWKTSCMTGKPVEDSTGKIRLRKGEASYKIIPLDMECERESESEDDEEEVEEHNSIDFSNKIVEFNEKMTVDRGCSARVSTKNKAIQVYDEMSIDYDRTVGYSLLMKADFDNDEGKEVQKPVIIEDHFAGQYEEQFIFYLQRLEEEDEEMENTSPKTLREMIDDDLAAQEKRETRDCALEGEENDKENPEEVEVVVEVEEVEELEEMEVGEDGDQEKGSDGAGEVDEGLEKTERAAESSEEGNANDVEEIRGEITESGCEEEIQGDKEGDNEGNDGETVAMEEDGDISSGDKDSEVDQDKEKISSSQEARNEETVIAVRALIEDETRDGTLKKNWTDGDDDECTVLE</sequence>
<keyword evidence="12" id="KW-0539">Nucleus</keyword>
<dbReference type="Pfam" id="PF17981">
    <property type="entry name" value="ADD_ATRX"/>
    <property type="match status" value="1"/>
</dbReference>
<feature type="region of interest" description="Disordered" evidence="14">
    <location>
        <begin position="742"/>
        <end position="890"/>
    </location>
</feature>
<dbReference type="GO" id="GO:0031490">
    <property type="term" value="F:chromatin DNA binding"/>
    <property type="evidence" value="ECO:0007669"/>
    <property type="project" value="TreeGrafter"/>
</dbReference>
<dbReference type="GO" id="GO:0006338">
    <property type="term" value="P:chromatin remodeling"/>
    <property type="evidence" value="ECO:0007669"/>
    <property type="project" value="TreeGrafter"/>
</dbReference>
<keyword evidence="3" id="KW-0479">Metal-binding</keyword>
<feature type="region of interest" description="Disordered" evidence="14">
    <location>
        <begin position="211"/>
        <end position="280"/>
    </location>
</feature>
<evidence type="ECO:0000259" key="15">
    <source>
        <dbReference type="PROSITE" id="PS51533"/>
    </source>
</evidence>
<evidence type="ECO:0000256" key="10">
    <source>
        <dbReference type="ARBA" id="ARBA00023125"/>
    </source>
</evidence>
<evidence type="ECO:0000256" key="14">
    <source>
        <dbReference type="SAM" id="MobiDB-lite"/>
    </source>
</evidence>
<feature type="region of interest" description="Disordered" evidence="14">
    <location>
        <begin position="369"/>
        <end position="419"/>
    </location>
</feature>
<evidence type="ECO:0000256" key="3">
    <source>
        <dbReference type="ARBA" id="ARBA00022723"/>
    </source>
</evidence>
<feature type="compositionally biased region" description="Acidic residues" evidence="14">
    <location>
        <begin position="880"/>
        <end position="890"/>
    </location>
</feature>
<evidence type="ECO:0000256" key="12">
    <source>
        <dbReference type="ARBA" id="ARBA00023242"/>
    </source>
</evidence>
<gene>
    <name evidence="16" type="primary">ATRX_1</name>
    <name evidence="16" type="ORF">g.24769</name>
</gene>
<evidence type="ECO:0000313" key="16">
    <source>
        <dbReference type="EMBL" id="JAG84404.1"/>
    </source>
</evidence>
<keyword evidence="9" id="KW-0067">ATP-binding</keyword>
<dbReference type="PANTHER" id="PTHR46357:SF1">
    <property type="entry name" value="TRANSCRIPTIONAL REGULATOR ATRX"/>
    <property type="match status" value="1"/>
</dbReference>
<feature type="compositionally biased region" description="Low complexity" evidence="14">
    <location>
        <begin position="222"/>
        <end position="239"/>
    </location>
</feature>
<comment type="catalytic activity">
    <reaction evidence="13">
        <text>ATP + H2O = ADP + phosphate + H(+)</text>
        <dbReference type="Rhea" id="RHEA:13065"/>
        <dbReference type="ChEBI" id="CHEBI:15377"/>
        <dbReference type="ChEBI" id="CHEBI:15378"/>
        <dbReference type="ChEBI" id="CHEBI:30616"/>
        <dbReference type="ChEBI" id="CHEBI:43474"/>
        <dbReference type="ChEBI" id="CHEBI:456216"/>
        <dbReference type="EC" id="3.6.4.12"/>
    </reaction>
</comment>
<dbReference type="EMBL" id="GBYB01014637">
    <property type="protein sequence ID" value="JAG84404.1"/>
    <property type="molecule type" value="Transcribed_RNA"/>
</dbReference>
<accession>A0A0C9RMJ5</accession>
<evidence type="ECO:0000256" key="9">
    <source>
        <dbReference type="ARBA" id="ARBA00022840"/>
    </source>
</evidence>
<feature type="compositionally biased region" description="Basic residues" evidence="14">
    <location>
        <begin position="240"/>
        <end position="252"/>
    </location>
</feature>
<evidence type="ECO:0000256" key="4">
    <source>
        <dbReference type="ARBA" id="ARBA00022741"/>
    </source>
</evidence>
<dbReference type="GO" id="GO:0016787">
    <property type="term" value="F:hydrolase activity"/>
    <property type="evidence" value="ECO:0007669"/>
    <property type="project" value="UniProtKB-KW"/>
</dbReference>
<evidence type="ECO:0000256" key="1">
    <source>
        <dbReference type="ARBA" id="ARBA00004123"/>
    </source>
</evidence>